<name>A0A9R1NGD9_TRITD</name>
<organism evidence="1 2">
    <name type="scientific">Triticum turgidum subsp. durum</name>
    <name type="common">Durum wheat</name>
    <name type="synonym">Triticum durum</name>
    <dbReference type="NCBI Taxonomy" id="4567"/>
    <lineage>
        <taxon>Eukaryota</taxon>
        <taxon>Viridiplantae</taxon>
        <taxon>Streptophyta</taxon>
        <taxon>Embryophyta</taxon>
        <taxon>Tracheophyta</taxon>
        <taxon>Spermatophyta</taxon>
        <taxon>Magnoliopsida</taxon>
        <taxon>Liliopsida</taxon>
        <taxon>Poales</taxon>
        <taxon>Poaceae</taxon>
        <taxon>BOP clade</taxon>
        <taxon>Pooideae</taxon>
        <taxon>Triticodae</taxon>
        <taxon>Triticeae</taxon>
        <taxon>Triticinae</taxon>
        <taxon>Triticum</taxon>
    </lineage>
</organism>
<dbReference type="Proteomes" id="UP000324705">
    <property type="component" value="Chromosome 2A"/>
</dbReference>
<gene>
    <name evidence="1" type="ORF">TRITD_2Av1G004170</name>
</gene>
<dbReference type="PANTHER" id="PTHR33377">
    <property type="entry name" value="OS10G0134700 PROTEIN-RELATED"/>
    <property type="match status" value="1"/>
</dbReference>
<evidence type="ECO:0000313" key="1">
    <source>
        <dbReference type="EMBL" id="VAH24461.1"/>
    </source>
</evidence>
<reference evidence="1 2" key="1">
    <citation type="submission" date="2017-09" db="EMBL/GenBank/DDBJ databases">
        <authorList>
            <consortium name="International Durum Wheat Genome Sequencing Consortium (IDWGSC)"/>
            <person name="Milanesi L."/>
        </authorList>
    </citation>
    <scope>NUCLEOTIDE SEQUENCE [LARGE SCALE GENOMIC DNA]</scope>
    <source>
        <strain evidence="2">cv. Svevo</strain>
    </source>
</reference>
<evidence type="ECO:0000313" key="2">
    <source>
        <dbReference type="Proteomes" id="UP000324705"/>
    </source>
</evidence>
<keyword evidence="2" id="KW-1185">Reference proteome</keyword>
<proteinExistence type="predicted"/>
<protein>
    <recommendedName>
        <fullName evidence="3">Rx N-terminal domain-containing protein</fullName>
    </recommendedName>
</protein>
<accession>A0A9R1NGD9</accession>
<dbReference type="PANTHER" id="PTHR33377:SF21">
    <property type="entry name" value="GENOME ASSEMBLY, CHROMOSOME: II"/>
    <property type="match status" value="1"/>
</dbReference>
<dbReference type="AlphaFoldDB" id="A0A9R1NGD9"/>
<dbReference type="EMBL" id="LT934113">
    <property type="protein sequence ID" value="VAH24461.1"/>
    <property type="molecule type" value="Genomic_DNA"/>
</dbReference>
<dbReference type="Gramene" id="TRITD2Av1G004170.1">
    <property type="protein sequence ID" value="TRITD2Av1G004170.1"/>
    <property type="gene ID" value="TRITD2Av1G004170"/>
</dbReference>
<evidence type="ECO:0008006" key="3">
    <source>
        <dbReference type="Google" id="ProtNLM"/>
    </source>
</evidence>
<sequence>METAISAVAGELVSQFISFLINKYNSLSHARSEEKGVERLQHLLMRAGTIVEEADAPYITNSGMMMQLKTLSEAMYRGYRVLDNSRYHALQDSAGFDEVRINDSSRNNLYIAKRSRITNDMATCLESHGALESLEIAVANMAEFALLLGGFERMSRRP</sequence>
<dbReference type="OMA" id="CLIPRAE"/>